<gene>
    <name evidence="2" type="ORF">HID58_066896</name>
</gene>
<proteinExistence type="predicted"/>
<evidence type="ECO:0000256" key="1">
    <source>
        <dbReference type="SAM" id="MobiDB-lite"/>
    </source>
</evidence>
<dbReference type="EMBL" id="JAGKQM010000015">
    <property type="protein sequence ID" value="KAH0879502.1"/>
    <property type="molecule type" value="Genomic_DNA"/>
</dbReference>
<organism evidence="2 3">
    <name type="scientific">Brassica napus</name>
    <name type="common">Rape</name>
    <dbReference type="NCBI Taxonomy" id="3708"/>
    <lineage>
        <taxon>Eukaryota</taxon>
        <taxon>Viridiplantae</taxon>
        <taxon>Streptophyta</taxon>
        <taxon>Embryophyta</taxon>
        <taxon>Tracheophyta</taxon>
        <taxon>Spermatophyta</taxon>
        <taxon>Magnoliopsida</taxon>
        <taxon>eudicotyledons</taxon>
        <taxon>Gunneridae</taxon>
        <taxon>Pentapetalae</taxon>
        <taxon>rosids</taxon>
        <taxon>malvids</taxon>
        <taxon>Brassicales</taxon>
        <taxon>Brassicaceae</taxon>
        <taxon>Brassiceae</taxon>
        <taxon>Brassica</taxon>
    </lineage>
</organism>
<sequence length="90" mass="9823">MVDLEKSSRNTSTKKCGRNPAPRTPIRQNQTNLSRKTPSTNPSSRKKPKYSAKITSPTTPSTSVRKGLFQSTPTSKKATQGAKSTMKEKG</sequence>
<name>A0ABQ7ZHF0_BRANA</name>
<evidence type="ECO:0000313" key="3">
    <source>
        <dbReference type="Proteomes" id="UP000824890"/>
    </source>
</evidence>
<reference evidence="2 3" key="1">
    <citation type="submission" date="2021-05" db="EMBL/GenBank/DDBJ databases">
        <title>Genome Assembly of Synthetic Allotetraploid Brassica napus Reveals Homoeologous Exchanges between Subgenomes.</title>
        <authorList>
            <person name="Davis J.T."/>
        </authorList>
    </citation>
    <scope>NUCLEOTIDE SEQUENCE [LARGE SCALE GENOMIC DNA]</scope>
    <source>
        <strain evidence="3">cv. Da-Ae</strain>
        <tissue evidence="2">Seedling</tissue>
    </source>
</reference>
<feature type="non-terminal residue" evidence="2">
    <location>
        <position position="90"/>
    </location>
</feature>
<feature type="compositionally biased region" description="Polar residues" evidence="1">
    <location>
        <begin position="26"/>
        <end position="43"/>
    </location>
</feature>
<feature type="region of interest" description="Disordered" evidence="1">
    <location>
        <begin position="1"/>
        <end position="90"/>
    </location>
</feature>
<feature type="compositionally biased region" description="Polar residues" evidence="1">
    <location>
        <begin position="53"/>
        <end position="83"/>
    </location>
</feature>
<keyword evidence="3" id="KW-1185">Reference proteome</keyword>
<protein>
    <submittedName>
        <fullName evidence="2">Uncharacterized protein</fullName>
    </submittedName>
</protein>
<comment type="caution">
    <text evidence="2">The sequence shown here is derived from an EMBL/GenBank/DDBJ whole genome shotgun (WGS) entry which is preliminary data.</text>
</comment>
<evidence type="ECO:0000313" key="2">
    <source>
        <dbReference type="EMBL" id="KAH0879502.1"/>
    </source>
</evidence>
<accession>A0ABQ7ZHF0</accession>
<dbReference type="Proteomes" id="UP000824890">
    <property type="component" value="Unassembled WGS sequence"/>
</dbReference>